<dbReference type="Proteomes" id="UP000192359">
    <property type="component" value="Unassembled WGS sequence"/>
</dbReference>
<name>A0A1Y1RNR3_9MICC</name>
<dbReference type="Pfam" id="PF04892">
    <property type="entry name" value="VanZ"/>
    <property type="match status" value="1"/>
</dbReference>
<dbReference type="InterPro" id="IPR006976">
    <property type="entry name" value="VanZ-like"/>
</dbReference>
<reference evidence="3 4" key="1">
    <citation type="submission" date="2016-05" db="EMBL/GenBank/DDBJ databases">
        <title>Draft genome sequence of a porcine commensal Rothia nasimurium.</title>
        <authorList>
            <person name="Gaiser R.A."/>
            <person name="Van Baarlen P."/>
            <person name="Wells J.M."/>
        </authorList>
    </citation>
    <scope>NUCLEOTIDE SEQUENCE [LARGE SCALE GENOMIC DNA]</scope>
    <source>
        <strain evidence="3 4">PT-32</strain>
    </source>
</reference>
<evidence type="ECO:0000256" key="1">
    <source>
        <dbReference type="SAM" id="Phobius"/>
    </source>
</evidence>
<dbReference type="RefSeq" id="WP_180377860.1">
    <property type="nucleotide sequence ID" value="NZ_LXWF01000040.1"/>
</dbReference>
<feature type="domain" description="VanZ-like" evidence="2">
    <location>
        <begin position="11"/>
        <end position="129"/>
    </location>
</feature>
<evidence type="ECO:0000313" key="4">
    <source>
        <dbReference type="Proteomes" id="UP000192359"/>
    </source>
</evidence>
<keyword evidence="1" id="KW-1133">Transmembrane helix</keyword>
<keyword evidence="1" id="KW-0472">Membrane</keyword>
<evidence type="ECO:0000313" key="3">
    <source>
        <dbReference type="EMBL" id="ORC16495.1"/>
    </source>
</evidence>
<dbReference type="AlphaFoldDB" id="A0A1Y1RNR3"/>
<keyword evidence="1" id="KW-0812">Transmembrane</keyword>
<sequence>MGRATLGVITVLYLLAVAFIVFWPSHVDAGASGQTLTRILAAGHRDGWLPAWFGYAQVEWLSNVAMFIPGGLLFTLLLRPVHLWLIPAGGLVATCAIEATQHFMPERTSSLADVLANFLGCVIGWVFALALLKTALKPKNSR</sequence>
<accession>A0A1Y1RNR3</accession>
<dbReference type="EMBL" id="LXWF01000040">
    <property type="protein sequence ID" value="ORC16495.1"/>
    <property type="molecule type" value="Genomic_DNA"/>
</dbReference>
<feature type="transmembrane region" description="Helical" evidence="1">
    <location>
        <begin position="115"/>
        <end position="136"/>
    </location>
</feature>
<feature type="transmembrane region" description="Helical" evidence="1">
    <location>
        <begin position="83"/>
        <end position="103"/>
    </location>
</feature>
<gene>
    <name evidence="3" type="ORF">A7979_04030</name>
</gene>
<organism evidence="3 4">
    <name type="scientific">Rothia nasimurium</name>
    <dbReference type="NCBI Taxonomy" id="85336"/>
    <lineage>
        <taxon>Bacteria</taxon>
        <taxon>Bacillati</taxon>
        <taxon>Actinomycetota</taxon>
        <taxon>Actinomycetes</taxon>
        <taxon>Micrococcales</taxon>
        <taxon>Micrococcaceae</taxon>
        <taxon>Rothia</taxon>
    </lineage>
</organism>
<keyword evidence="4" id="KW-1185">Reference proteome</keyword>
<protein>
    <recommendedName>
        <fullName evidence="2">VanZ-like domain-containing protein</fullName>
    </recommendedName>
</protein>
<feature type="transmembrane region" description="Helical" evidence="1">
    <location>
        <begin position="60"/>
        <end position="78"/>
    </location>
</feature>
<proteinExistence type="predicted"/>
<comment type="caution">
    <text evidence="3">The sequence shown here is derived from an EMBL/GenBank/DDBJ whole genome shotgun (WGS) entry which is preliminary data.</text>
</comment>
<evidence type="ECO:0000259" key="2">
    <source>
        <dbReference type="Pfam" id="PF04892"/>
    </source>
</evidence>